<dbReference type="SUPFAM" id="SSF103473">
    <property type="entry name" value="MFS general substrate transporter"/>
    <property type="match status" value="1"/>
</dbReference>
<feature type="domain" description="Major facilitator superfamily (MFS) profile" evidence="8">
    <location>
        <begin position="45"/>
        <end position="484"/>
    </location>
</feature>
<feature type="transmembrane region" description="Helical" evidence="7">
    <location>
        <begin position="393"/>
        <end position="415"/>
    </location>
</feature>
<dbReference type="PROSITE" id="PS50850">
    <property type="entry name" value="MFS"/>
    <property type="match status" value="1"/>
</dbReference>
<evidence type="ECO:0000256" key="7">
    <source>
        <dbReference type="SAM" id="Phobius"/>
    </source>
</evidence>
<feature type="transmembrane region" description="Helical" evidence="7">
    <location>
        <begin position="305"/>
        <end position="324"/>
    </location>
</feature>
<gene>
    <name evidence="9" type="ORF">Aca07nite_63010</name>
</gene>
<feature type="transmembrane region" description="Helical" evidence="7">
    <location>
        <begin position="460"/>
        <end position="477"/>
    </location>
</feature>
<feature type="transmembrane region" description="Helical" evidence="7">
    <location>
        <begin position="427"/>
        <end position="448"/>
    </location>
</feature>
<feature type="transmembrane region" description="Helical" evidence="7">
    <location>
        <begin position="175"/>
        <end position="195"/>
    </location>
</feature>
<protein>
    <recommendedName>
        <fullName evidence="8">Major facilitator superfamily (MFS) profile domain-containing protein</fullName>
    </recommendedName>
</protein>
<evidence type="ECO:0000313" key="9">
    <source>
        <dbReference type="EMBL" id="GID49026.1"/>
    </source>
</evidence>
<comment type="caution">
    <text evidence="9">The sequence shown here is derived from an EMBL/GenBank/DDBJ whole genome shotgun (WGS) entry which is preliminary data.</text>
</comment>
<sequence>MIGRARQTIVTLNDESEQIRQVTAYPGRPPVSVRRGTGAPFGWWPAICIALVAAIDRVEYNLLAGALPTIQREFGFGDSEAGAIATAGAIAAIILLLPAGRLADTGKRTWTVSAIVAVWALLTIGTGLAGSYATLFAVRVLLGAAGQLYNPPSSSLLGDLYPGPGRARAYGYERMAYFAGLPIGVIAGGALAQTVGWRTGFFLVAVPGIIIAALVLTVREPARGVGDQLSRWYTDSSTGQPSSDPAATIPSPPAAATSSDPAAATSSPPAAATSSDPAAATSFAPAAPMRIQLAALLRIRTLRSVITGLSILFFGLGGLFFWMPSFYAREFALPEASAAAIGGGAGLVGIVAGILTGSWLGDRHHGHRVAIGGWSLLFGTAFLAGAVSVPVLAPQAICFTLANVGFAAAIANLTAANADVVAAHRRGLGFAVLQMLVTLGGALGPWLIGLASDASGSLRWAYTVVLLPLVIGSLIVFRGQRTYRQDAAAALGTDR</sequence>
<feature type="transmembrane region" description="Helical" evidence="7">
    <location>
        <begin position="369"/>
        <end position="387"/>
    </location>
</feature>
<evidence type="ECO:0000256" key="6">
    <source>
        <dbReference type="SAM" id="MobiDB-lite"/>
    </source>
</evidence>
<dbReference type="PANTHER" id="PTHR43124:SF3">
    <property type="entry name" value="CHLORAMPHENICOL EFFLUX PUMP RV0191"/>
    <property type="match status" value="1"/>
</dbReference>
<evidence type="ECO:0000256" key="3">
    <source>
        <dbReference type="ARBA" id="ARBA00022692"/>
    </source>
</evidence>
<keyword evidence="5 7" id="KW-0472">Membrane</keyword>
<evidence type="ECO:0000256" key="4">
    <source>
        <dbReference type="ARBA" id="ARBA00022989"/>
    </source>
</evidence>
<dbReference type="InterPro" id="IPR036259">
    <property type="entry name" value="MFS_trans_sf"/>
</dbReference>
<accession>A0ABQ3WRV6</accession>
<dbReference type="InterPro" id="IPR050189">
    <property type="entry name" value="MFS_Efflux_Transporters"/>
</dbReference>
<comment type="subcellular location">
    <subcellularLocation>
        <location evidence="1">Cell membrane</location>
        <topology evidence="1">Multi-pass membrane protein</topology>
    </subcellularLocation>
</comment>
<proteinExistence type="predicted"/>
<dbReference type="InterPro" id="IPR011701">
    <property type="entry name" value="MFS"/>
</dbReference>
<organism evidence="9">
    <name type="scientific">Actinoplanes campanulatus</name>
    <dbReference type="NCBI Taxonomy" id="113559"/>
    <lineage>
        <taxon>Bacteria</taxon>
        <taxon>Bacillati</taxon>
        <taxon>Actinomycetota</taxon>
        <taxon>Actinomycetes</taxon>
        <taxon>Micromonosporales</taxon>
        <taxon>Micromonosporaceae</taxon>
        <taxon>Actinoplanes</taxon>
    </lineage>
</organism>
<feature type="transmembrane region" description="Helical" evidence="7">
    <location>
        <begin position="201"/>
        <end position="218"/>
    </location>
</feature>
<feature type="compositionally biased region" description="Low complexity" evidence="6">
    <location>
        <begin position="241"/>
        <end position="276"/>
    </location>
</feature>
<dbReference type="Pfam" id="PF07690">
    <property type="entry name" value="MFS_1"/>
    <property type="match status" value="1"/>
</dbReference>
<reference evidence="9" key="1">
    <citation type="submission" date="2021-01" db="EMBL/GenBank/DDBJ databases">
        <title>Whole genome shotgun sequence of Actinoplanes capillaceus NBRC 16408.</title>
        <authorList>
            <person name="Komaki H."/>
            <person name="Tamura T."/>
        </authorList>
    </citation>
    <scope>NUCLEOTIDE SEQUENCE [LARGE SCALE GENOMIC DNA]</scope>
    <source>
        <strain evidence="9">NBRC 16408</strain>
    </source>
</reference>
<dbReference type="RefSeq" id="WP_204299160.1">
    <property type="nucleotide sequence ID" value="NZ_BAAAGQ010000013.1"/>
</dbReference>
<feature type="region of interest" description="Disordered" evidence="6">
    <location>
        <begin position="231"/>
        <end position="276"/>
    </location>
</feature>
<feature type="compositionally biased region" description="Polar residues" evidence="6">
    <location>
        <begin position="231"/>
        <end position="240"/>
    </location>
</feature>
<feature type="transmembrane region" description="Helical" evidence="7">
    <location>
        <begin position="336"/>
        <end position="357"/>
    </location>
</feature>
<dbReference type="InterPro" id="IPR020846">
    <property type="entry name" value="MFS_dom"/>
</dbReference>
<feature type="transmembrane region" description="Helical" evidence="7">
    <location>
        <begin position="81"/>
        <end position="100"/>
    </location>
</feature>
<dbReference type="Gene3D" id="1.20.1250.20">
    <property type="entry name" value="MFS general substrate transporter like domains"/>
    <property type="match status" value="1"/>
</dbReference>
<evidence type="ECO:0000256" key="2">
    <source>
        <dbReference type="ARBA" id="ARBA00022475"/>
    </source>
</evidence>
<keyword evidence="2" id="KW-1003">Cell membrane</keyword>
<feature type="transmembrane region" description="Helical" evidence="7">
    <location>
        <begin position="112"/>
        <end position="138"/>
    </location>
</feature>
<name>A0ABQ3WRV6_9ACTN</name>
<evidence type="ECO:0000256" key="5">
    <source>
        <dbReference type="ARBA" id="ARBA00023136"/>
    </source>
</evidence>
<keyword evidence="3 7" id="KW-0812">Transmembrane</keyword>
<evidence type="ECO:0000256" key="1">
    <source>
        <dbReference type="ARBA" id="ARBA00004651"/>
    </source>
</evidence>
<dbReference type="EMBL" id="BOMF01000113">
    <property type="protein sequence ID" value="GID49026.1"/>
    <property type="molecule type" value="Genomic_DNA"/>
</dbReference>
<keyword evidence="4 7" id="KW-1133">Transmembrane helix</keyword>
<dbReference type="PANTHER" id="PTHR43124">
    <property type="entry name" value="PURINE EFFLUX PUMP PBUE"/>
    <property type="match status" value="1"/>
</dbReference>
<evidence type="ECO:0000259" key="8">
    <source>
        <dbReference type="PROSITE" id="PS50850"/>
    </source>
</evidence>